<name>A0ABY5BU89_9LACO</name>
<reference evidence="3" key="1">
    <citation type="submission" date="2022-05" db="EMBL/GenBank/DDBJ databases">
        <authorList>
            <person name="Oliphant S.A."/>
            <person name="Watson-Haigh N.S."/>
            <person name="Sumby K.M."/>
            <person name="Gardner J.M."/>
            <person name="Jiranek V."/>
        </authorList>
    </citation>
    <scope>NUCLEOTIDE SEQUENCE</scope>
    <source>
        <strain evidence="3">KI11_C11</strain>
    </source>
</reference>
<dbReference type="InterPro" id="IPR005531">
    <property type="entry name" value="Asp23"/>
</dbReference>
<organism evidence="3 4">
    <name type="scientific">Fructilactobacillus hinvesii</name>
    <dbReference type="NCBI Taxonomy" id="2940300"/>
    <lineage>
        <taxon>Bacteria</taxon>
        <taxon>Bacillati</taxon>
        <taxon>Bacillota</taxon>
        <taxon>Bacilli</taxon>
        <taxon>Lactobacillales</taxon>
        <taxon>Lactobacillaceae</taxon>
        <taxon>Fructilactobacillus</taxon>
    </lineage>
</organism>
<gene>
    <name evidence="3" type="ORF">M3M39_05415</name>
</gene>
<sequence length="147" mass="16180">MAAEEQFITLATKKDDLGQIKIAPQVIEVIAGIAAIQVEGVNRMQGNLSTSVKGLFGRKERTQGVKLVLGDHGDLDIDVYVYFDYGVSVPKVALQIQEQVRQQIFVMTDLHAQAVNVHVEGIVPERTPKVDTDSLFNSDSDGEDREN</sequence>
<dbReference type="RefSeq" id="WP_252796857.1">
    <property type="nucleotide sequence ID" value="NZ_CP097118.1"/>
</dbReference>
<dbReference type="PANTHER" id="PTHR34297:SF1">
    <property type="entry name" value="ASP23_GLS24 FAMILY ENVELOPE STRESS RESPONSE PROTEIN"/>
    <property type="match status" value="1"/>
</dbReference>
<evidence type="ECO:0000313" key="3">
    <source>
        <dbReference type="EMBL" id="USS87561.1"/>
    </source>
</evidence>
<dbReference type="Proteomes" id="UP001057025">
    <property type="component" value="Chromosome"/>
</dbReference>
<evidence type="ECO:0000256" key="1">
    <source>
        <dbReference type="ARBA" id="ARBA00005721"/>
    </source>
</evidence>
<feature type="region of interest" description="Disordered" evidence="2">
    <location>
        <begin position="128"/>
        <end position="147"/>
    </location>
</feature>
<accession>A0ABY5BU89</accession>
<protein>
    <submittedName>
        <fullName evidence="3">Asp23/Gls24 family envelope stress response protein</fullName>
    </submittedName>
</protein>
<dbReference type="Pfam" id="PF03780">
    <property type="entry name" value="Asp23"/>
    <property type="match status" value="1"/>
</dbReference>
<keyword evidence="4" id="KW-1185">Reference proteome</keyword>
<comment type="similarity">
    <text evidence="1">Belongs to the asp23 family.</text>
</comment>
<dbReference type="EMBL" id="CP097118">
    <property type="protein sequence ID" value="USS87561.1"/>
    <property type="molecule type" value="Genomic_DNA"/>
</dbReference>
<proteinExistence type="inferred from homology"/>
<evidence type="ECO:0000256" key="2">
    <source>
        <dbReference type="SAM" id="MobiDB-lite"/>
    </source>
</evidence>
<dbReference type="PANTHER" id="PTHR34297">
    <property type="entry name" value="HYPOTHETICAL CYTOSOLIC PROTEIN-RELATED"/>
    <property type="match status" value="1"/>
</dbReference>
<evidence type="ECO:0000313" key="4">
    <source>
        <dbReference type="Proteomes" id="UP001057025"/>
    </source>
</evidence>